<proteinExistence type="predicted"/>
<accession>A0A6J7FI96</accession>
<organism evidence="4">
    <name type="scientific">freshwater metagenome</name>
    <dbReference type="NCBI Taxonomy" id="449393"/>
    <lineage>
        <taxon>unclassified sequences</taxon>
        <taxon>metagenomes</taxon>
        <taxon>ecological metagenomes</taxon>
    </lineage>
</organism>
<keyword evidence="1" id="KW-0472">Membrane</keyword>
<dbReference type="AlphaFoldDB" id="A0A6J7FI96"/>
<feature type="transmembrane region" description="Helical" evidence="1">
    <location>
        <begin position="12"/>
        <end position="29"/>
    </location>
</feature>
<dbReference type="EMBL" id="CAFABA010000171">
    <property type="protein sequence ID" value="CAB4836392.1"/>
    <property type="molecule type" value="Genomic_DNA"/>
</dbReference>
<evidence type="ECO:0000256" key="1">
    <source>
        <dbReference type="SAM" id="Phobius"/>
    </source>
</evidence>
<keyword evidence="1" id="KW-0812">Transmembrane</keyword>
<dbReference type="EMBL" id="CAFBMH010000006">
    <property type="protein sequence ID" value="CAB4891373.1"/>
    <property type="molecule type" value="Genomic_DNA"/>
</dbReference>
<reference evidence="4" key="1">
    <citation type="submission" date="2020-05" db="EMBL/GenBank/DDBJ databases">
        <authorList>
            <person name="Chiriac C."/>
            <person name="Salcher M."/>
            <person name="Ghai R."/>
            <person name="Kavagutti S V."/>
        </authorList>
    </citation>
    <scope>NUCLEOTIDE SEQUENCE</scope>
</reference>
<feature type="transmembrane region" description="Helical" evidence="1">
    <location>
        <begin position="113"/>
        <end position="133"/>
    </location>
</feature>
<evidence type="ECO:0000313" key="3">
    <source>
        <dbReference type="EMBL" id="CAB4836392.1"/>
    </source>
</evidence>
<name>A0A6J7FI96_9ZZZZ</name>
<gene>
    <name evidence="2" type="ORF">UFOPK2754_00800</name>
    <name evidence="3" type="ORF">UFOPK3139_02844</name>
    <name evidence="4" type="ORF">UFOPK3543_00288</name>
</gene>
<dbReference type="EMBL" id="CAEZYR010000021">
    <property type="protein sequence ID" value="CAB4735609.1"/>
    <property type="molecule type" value="Genomic_DNA"/>
</dbReference>
<feature type="transmembrane region" description="Helical" evidence="1">
    <location>
        <begin position="55"/>
        <end position="73"/>
    </location>
</feature>
<feature type="transmembrane region" description="Helical" evidence="1">
    <location>
        <begin position="85"/>
        <end position="107"/>
    </location>
</feature>
<evidence type="ECO:0000313" key="4">
    <source>
        <dbReference type="EMBL" id="CAB4891373.1"/>
    </source>
</evidence>
<sequence length="151" mass="16022">MDLSKMRTPDWILGGCALALVIDLLFFPWHKIDINFGPLGSASQSRSGIQSPNSFWGVLALLLVLAILAVVIIRRLTTVKLPDLPISWADALFYGSIATLVLLLIKLVAETDFLGFGAYLGILLAGGLVYGGFATKQVDGSSASSAPPTAF</sequence>
<evidence type="ECO:0000313" key="2">
    <source>
        <dbReference type="EMBL" id="CAB4735609.1"/>
    </source>
</evidence>
<protein>
    <submittedName>
        <fullName evidence="4">Unannotated protein</fullName>
    </submittedName>
</protein>
<keyword evidence="1" id="KW-1133">Transmembrane helix</keyword>